<protein>
    <submittedName>
        <fullName evidence="4">ATP-binding cassette domain-containing protein</fullName>
    </submittedName>
</protein>
<accession>A0A7S9DX47</accession>
<dbReference type="PANTHER" id="PTHR24220">
    <property type="entry name" value="IMPORT ATP-BINDING PROTEIN"/>
    <property type="match status" value="1"/>
</dbReference>
<dbReference type="Pfam" id="PF00005">
    <property type="entry name" value="ABC_tran"/>
    <property type="match status" value="1"/>
</dbReference>
<name>A0A7S9DX47_9ALTE</name>
<keyword evidence="5" id="KW-1185">Reference proteome</keyword>
<dbReference type="GO" id="GO:0005886">
    <property type="term" value="C:plasma membrane"/>
    <property type="evidence" value="ECO:0007669"/>
    <property type="project" value="TreeGrafter"/>
</dbReference>
<evidence type="ECO:0000313" key="5">
    <source>
        <dbReference type="Proteomes" id="UP000595095"/>
    </source>
</evidence>
<dbReference type="InterPro" id="IPR003439">
    <property type="entry name" value="ABC_transporter-like_ATP-bd"/>
</dbReference>
<gene>
    <name evidence="4" type="ORF">IT774_15565</name>
</gene>
<evidence type="ECO:0000259" key="3">
    <source>
        <dbReference type="PROSITE" id="PS50893"/>
    </source>
</evidence>
<keyword evidence="1" id="KW-0547">Nucleotide-binding</keyword>
<organism evidence="4 5">
    <name type="scientific">Salinimonas marina</name>
    <dbReference type="NCBI Taxonomy" id="2785918"/>
    <lineage>
        <taxon>Bacteria</taxon>
        <taxon>Pseudomonadati</taxon>
        <taxon>Pseudomonadota</taxon>
        <taxon>Gammaproteobacteria</taxon>
        <taxon>Alteromonadales</taxon>
        <taxon>Alteromonadaceae</taxon>
        <taxon>Alteromonas/Salinimonas group</taxon>
        <taxon>Salinimonas</taxon>
    </lineage>
</organism>
<dbReference type="KEGG" id="smaa:IT774_15565"/>
<dbReference type="SMART" id="SM00382">
    <property type="entry name" value="AAA"/>
    <property type="match status" value="1"/>
</dbReference>
<dbReference type="GO" id="GO:0022857">
    <property type="term" value="F:transmembrane transporter activity"/>
    <property type="evidence" value="ECO:0007669"/>
    <property type="project" value="TreeGrafter"/>
</dbReference>
<dbReference type="GO" id="GO:0005524">
    <property type="term" value="F:ATP binding"/>
    <property type="evidence" value="ECO:0007669"/>
    <property type="project" value="UniProtKB-KW"/>
</dbReference>
<dbReference type="PANTHER" id="PTHR24220:SF611">
    <property type="entry name" value="ATP-BINDING COMPONENT OF ABC TRANSPORTER-RELATED"/>
    <property type="match status" value="1"/>
</dbReference>
<dbReference type="Gene3D" id="3.40.50.300">
    <property type="entry name" value="P-loop containing nucleotide triphosphate hydrolases"/>
    <property type="match status" value="1"/>
</dbReference>
<dbReference type="Proteomes" id="UP000595095">
    <property type="component" value="Chromosome"/>
</dbReference>
<dbReference type="AlphaFoldDB" id="A0A7S9DX47"/>
<dbReference type="InterPro" id="IPR017871">
    <property type="entry name" value="ABC_transporter-like_CS"/>
</dbReference>
<dbReference type="InterPro" id="IPR003593">
    <property type="entry name" value="AAA+_ATPase"/>
</dbReference>
<dbReference type="EMBL" id="CP064795">
    <property type="protein sequence ID" value="QPG05490.1"/>
    <property type="molecule type" value="Genomic_DNA"/>
</dbReference>
<reference evidence="4 5" key="1">
    <citation type="submission" date="2020-11" db="EMBL/GenBank/DDBJ databases">
        <title>Complete genome sequence for Salinimonas sp. strain G2-b.</title>
        <authorList>
            <person name="Park S.-J."/>
        </authorList>
    </citation>
    <scope>NUCLEOTIDE SEQUENCE [LARGE SCALE GENOMIC DNA]</scope>
    <source>
        <strain evidence="4 5">G2-b</strain>
    </source>
</reference>
<dbReference type="SUPFAM" id="SSF52540">
    <property type="entry name" value="P-loop containing nucleoside triphosphate hydrolases"/>
    <property type="match status" value="1"/>
</dbReference>
<dbReference type="InterPro" id="IPR015854">
    <property type="entry name" value="ABC_transpr_LolD-like"/>
</dbReference>
<evidence type="ECO:0000256" key="2">
    <source>
        <dbReference type="ARBA" id="ARBA00022840"/>
    </source>
</evidence>
<dbReference type="GO" id="GO:0016887">
    <property type="term" value="F:ATP hydrolysis activity"/>
    <property type="evidence" value="ECO:0007669"/>
    <property type="project" value="InterPro"/>
</dbReference>
<proteinExistence type="predicted"/>
<evidence type="ECO:0000256" key="1">
    <source>
        <dbReference type="ARBA" id="ARBA00022741"/>
    </source>
</evidence>
<evidence type="ECO:0000313" key="4">
    <source>
        <dbReference type="EMBL" id="QPG05490.1"/>
    </source>
</evidence>
<dbReference type="PROSITE" id="PS50893">
    <property type="entry name" value="ABC_TRANSPORTER_2"/>
    <property type="match status" value="1"/>
</dbReference>
<dbReference type="RefSeq" id="WP_195810577.1">
    <property type="nucleotide sequence ID" value="NZ_CP064795.1"/>
</dbReference>
<feature type="domain" description="ABC transporter" evidence="3">
    <location>
        <begin position="2"/>
        <end position="214"/>
    </location>
</feature>
<keyword evidence="2 4" id="KW-0067">ATP-binding</keyword>
<dbReference type="InterPro" id="IPR027417">
    <property type="entry name" value="P-loop_NTPase"/>
</dbReference>
<dbReference type="PROSITE" id="PS00211">
    <property type="entry name" value="ABC_TRANSPORTER_1"/>
    <property type="match status" value="1"/>
</dbReference>
<sequence>MFRYQGAAQPVLKVDNWQINRGSHVFVEGASGSGKSTLLNLLTGTLQPQSGTISLLGTSFSSLSMRKKDQFRARNIGVVFQQFNLIHYLSVAQNIEAAAYFAGRQQYFSLNAVSTLLEKLQLPKALLHQKASALSVGQQQRVAIARALINQPQLMIVDEPTSALDANARDKFMQLLLATATDSTLIFVSHDTSLAEYFSHHYTMEALNSARRDVC</sequence>